<feature type="compositionally biased region" description="Pro residues" evidence="5">
    <location>
        <begin position="31"/>
        <end position="42"/>
    </location>
</feature>
<dbReference type="GO" id="GO:1902042">
    <property type="term" value="P:negative regulation of extrinsic apoptotic signaling pathway via death domain receptors"/>
    <property type="evidence" value="ECO:0007669"/>
    <property type="project" value="TreeGrafter"/>
</dbReference>
<keyword evidence="9" id="KW-1185">Reference proteome</keyword>
<dbReference type="GO" id="GO:0008270">
    <property type="term" value="F:zinc ion binding"/>
    <property type="evidence" value="ECO:0007669"/>
    <property type="project" value="UniProtKB-KW"/>
</dbReference>
<comment type="caution">
    <text evidence="8">The sequence shown here is derived from an EMBL/GenBank/DDBJ whole genome shotgun (WGS) entry which is preliminary data.</text>
</comment>
<gene>
    <name evidence="8" type="ORF">PENTCL1PPCAC_4323</name>
</gene>
<proteinExistence type="predicted"/>
<dbReference type="EMBL" id="BTSX01000001">
    <property type="protein sequence ID" value="GMS82148.1"/>
    <property type="molecule type" value="Genomic_DNA"/>
</dbReference>
<dbReference type="InterPro" id="IPR001841">
    <property type="entry name" value="Znf_RING"/>
</dbReference>
<dbReference type="GO" id="GO:0061630">
    <property type="term" value="F:ubiquitin protein ligase activity"/>
    <property type="evidence" value="ECO:0007669"/>
    <property type="project" value="TreeGrafter"/>
</dbReference>
<feature type="chain" id="PRO_5043809026" description="RING-type domain-containing protein" evidence="6">
    <location>
        <begin position="31"/>
        <end position="444"/>
    </location>
</feature>
<evidence type="ECO:0000256" key="5">
    <source>
        <dbReference type="SAM" id="MobiDB-lite"/>
    </source>
</evidence>
<feature type="domain" description="RING-type" evidence="7">
    <location>
        <begin position="390"/>
        <end position="433"/>
    </location>
</feature>
<dbReference type="SUPFAM" id="SSF57850">
    <property type="entry name" value="RING/U-box"/>
    <property type="match status" value="1"/>
</dbReference>
<keyword evidence="1 3" id="KW-0479">Metal-binding</keyword>
<keyword evidence="6" id="KW-0732">Signal</keyword>
<dbReference type="PANTHER" id="PTHR14879:SF15">
    <property type="entry name" value="E3 UBIQUITIN-PROTEIN LIGASE RIFIFYLIN-LIKE PROTEIN"/>
    <property type="match status" value="1"/>
</dbReference>
<evidence type="ECO:0000256" key="1">
    <source>
        <dbReference type="ARBA" id="ARBA00022771"/>
    </source>
</evidence>
<dbReference type="PANTHER" id="PTHR14879">
    <property type="entry name" value="CASPASE REGULATOR, RING FINGER DOMAIN-CONTAINING"/>
    <property type="match status" value="1"/>
</dbReference>
<organism evidence="8 9">
    <name type="scientific">Pristionchus entomophagus</name>
    <dbReference type="NCBI Taxonomy" id="358040"/>
    <lineage>
        <taxon>Eukaryota</taxon>
        <taxon>Metazoa</taxon>
        <taxon>Ecdysozoa</taxon>
        <taxon>Nematoda</taxon>
        <taxon>Chromadorea</taxon>
        <taxon>Rhabditida</taxon>
        <taxon>Rhabditina</taxon>
        <taxon>Diplogasteromorpha</taxon>
        <taxon>Diplogasteroidea</taxon>
        <taxon>Neodiplogasteridae</taxon>
        <taxon>Pristionchus</taxon>
    </lineage>
</organism>
<evidence type="ECO:0000256" key="6">
    <source>
        <dbReference type="SAM" id="SignalP"/>
    </source>
</evidence>
<dbReference type="Proteomes" id="UP001432027">
    <property type="component" value="Unassembled WGS sequence"/>
</dbReference>
<dbReference type="GO" id="GO:0070936">
    <property type="term" value="P:protein K48-linked ubiquitination"/>
    <property type="evidence" value="ECO:0007669"/>
    <property type="project" value="TreeGrafter"/>
</dbReference>
<evidence type="ECO:0000313" key="9">
    <source>
        <dbReference type="Proteomes" id="UP001432027"/>
    </source>
</evidence>
<keyword evidence="1 3" id="KW-0863">Zinc-finger</keyword>
<evidence type="ECO:0000256" key="4">
    <source>
        <dbReference type="SAM" id="Coils"/>
    </source>
</evidence>
<protein>
    <recommendedName>
        <fullName evidence="7">RING-type domain-containing protein</fullName>
    </recommendedName>
</protein>
<dbReference type="Pfam" id="PF13920">
    <property type="entry name" value="zf-C3HC4_3"/>
    <property type="match status" value="1"/>
</dbReference>
<dbReference type="Gene3D" id="3.30.40.10">
    <property type="entry name" value="Zinc/RING finger domain, C3HC4 (zinc finger)"/>
    <property type="match status" value="1"/>
</dbReference>
<dbReference type="PROSITE" id="PS50089">
    <property type="entry name" value="ZF_RING_2"/>
    <property type="match status" value="1"/>
</dbReference>
<dbReference type="GO" id="GO:0043161">
    <property type="term" value="P:proteasome-mediated ubiquitin-dependent protein catabolic process"/>
    <property type="evidence" value="ECO:0007669"/>
    <property type="project" value="TreeGrafter"/>
</dbReference>
<feature type="signal peptide" evidence="6">
    <location>
        <begin position="1"/>
        <end position="30"/>
    </location>
</feature>
<reference evidence="8" key="1">
    <citation type="submission" date="2023-10" db="EMBL/GenBank/DDBJ databases">
        <title>Genome assembly of Pristionchus species.</title>
        <authorList>
            <person name="Yoshida K."/>
            <person name="Sommer R.J."/>
        </authorList>
    </citation>
    <scope>NUCLEOTIDE SEQUENCE</scope>
    <source>
        <strain evidence="8">RS0144</strain>
    </source>
</reference>
<dbReference type="GO" id="GO:0005886">
    <property type="term" value="C:plasma membrane"/>
    <property type="evidence" value="ECO:0007669"/>
    <property type="project" value="TreeGrafter"/>
</dbReference>
<evidence type="ECO:0000313" key="8">
    <source>
        <dbReference type="EMBL" id="GMS82148.1"/>
    </source>
</evidence>
<keyword evidence="2" id="KW-0862">Zinc</keyword>
<dbReference type="GO" id="GO:0005737">
    <property type="term" value="C:cytoplasm"/>
    <property type="evidence" value="ECO:0007669"/>
    <property type="project" value="TreeGrafter"/>
</dbReference>
<dbReference type="AlphaFoldDB" id="A0AAV5SJ61"/>
<dbReference type="SMART" id="SM00184">
    <property type="entry name" value="RING"/>
    <property type="match status" value="1"/>
</dbReference>
<evidence type="ECO:0000256" key="2">
    <source>
        <dbReference type="ARBA" id="ARBA00022833"/>
    </source>
</evidence>
<feature type="non-terminal residue" evidence="8">
    <location>
        <position position="1"/>
    </location>
</feature>
<feature type="compositionally biased region" description="Low complexity" evidence="5">
    <location>
        <begin position="217"/>
        <end position="231"/>
    </location>
</feature>
<feature type="compositionally biased region" description="Low complexity" evidence="5">
    <location>
        <begin position="166"/>
        <end position="194"/>
    </location>
</feature>
<keyword evidence="4" id="KW-0175">Coiled coil</keyword>
<evidence type="ECO:0000259" key="7">
    <source>
        <dbReference type="PROSITE" id="PS50089"/>
    </source>
</evidence>
<evidence type="ECO:0000256" key="3">
    <source>
        <dbReference type="PROSITE-ProRule" id="PRU00175"/>
    </source>
</evidence>
<name>A0AAV5SJ61_9BILA</name>
<dbReference type="InterPro" id="IPR051728">
    <property type="entry name" value="RING-FYVE_E3_ubiquitin-ligase"/>
</dbReference>
<feature type="region of interest" description="Disordered" evidence="5">
    <location>
        <begin position="160"/>
        <end position="246"/>
    </location>
</feature>
<feature type="region of interest" description="Disordered" evidence="5">
    <location>
        <begin position="26"/>
        <end position="50"/>
    </location>
</feature>
<feature type="coiled-coil region" evidence="4">
    <location>
        <begin position="264"/>
        <end position="301"/>
    </location>
</feature>
<accession>A0AAV5SJ61</accession>
<dbReference type="InterPro" id="IPR013083">
    <property type="entry name" value="Znf_RING/FYVE/PHD"/>
</dbReference>
<sequence length="444" mass="49593">FACRSRSSSLSSLLIASAGSSTSLVAACQATPPPPQATPPPTSSSRAVADPPVVSRFKKHAKQTRSHSFSAVAEEMCDASTIAASQRRDRPPSVHWAEDMDGAAEFDLKDQIKRAKEMGYSDGAVLEALRRNTGHGDSLYKRFSDMNCMLDLLNKSSNESKKETLSHSSSNDSNYSPSCDRSSLSGRGSSTLSLDQRPAPAMKMSVFRDPGSRTNRSFESPRSASVSRSSSFHIDTRSAGSRKASAAPTNDICRLVDALDKEHKRDMTNQMEQIELLMQKVDEMKREHSELKQKLDEKILAELQLEKQLKDQKELEEYRRSELIERNEKIQGELSTACEERDQMRSEMQDHIHRETELQATIEEKDRMLQDMIDNAGSISRRSSVFKPHCTICLERWPNIVFSKCMHLAVCEECYIMATASPSAPLKNCPTCREPITGSLKVYT</sequence>